<dbReference type="AlphaFoldDB" id="A0A1T4WKN9"/>
<dbReference type="SUPFAM" id="SSF47226">
    <property type="entry name" value="Histidine-containing phosphotransfer domain, HPT domain"/>
    <property type="match status" value="1"/>
</dbReference>
<dbReference type="SMART" id="SM00073">
    <property type="entry name" value="HPT"/>
    <property type="match status" value="1"/>
</dbReference>
<dbReference type="EMBL" id="FUYC01000003">
    <property type="protein sequence ID" value="SKA77893.1"/>
    <property type="molecule type" value="Genomic_DNA"/>
</dbReference>
<sequence length="131" mass="14499">MTTIDDEVLSTFLSESEDRLMDIESGILAMENYGEETDPELIHSIFRDAHSIKAGANLLGLRNIERLSHGLENVLDRIRGGGLIPDNQVATLLLEAVDSINELFEDVASSDEQDVEDLHGDLCAMAQNWTE</sequence>
<organism evidence="3 4">
    <name type="scientific">Paucidesulfovibrio gracilis DSM 16080</name>
    <dbReference type="NCBI Taxonomy" id="1121449"/>
    <lineage>
        <taxon>Bacteria</taxon>
        <taxon>Pseudomonadati</taxon>
        <taxon>Thermodesulfobacteriota</taxon>
        <taxon>Desulfovibrionia</taxon>
        <taxon>Desulfovibrionales</taxon>
        <taxon>Desulfovibrionaceae</taxon>
        <taxon>Paucidesulfovibrio</taxon>
    </lineage>
</organism>
<dbReference type="Proteomes" id="UP000190027">
    <property type="component" value="Unassembled WGS sequence"/>
</dbReference>
<accession>A0A1T4WKN9</accession>
<dbReference type="PANTHER" id="PTHR43395:SF10">
    <property type="entry name" value="CHEMOTAXIS PROTEIN CHEA"/>
    <property type="match status" value="1"/>
</dbReference>
<evidence type="ECO:0000313" key="3">
    <source>
        <dbReference type="EMBL" id="SKA77893.1"/>
    </source>
</evidence>
<name>A0A1T4WKN9_9BACT</name>
<dbReference type="InterPro" id="IPR051315">
    <property type="entry name" value="Bact_Chemotaxis_CheA"/>
</dbReference>
<proteinExistence type="predicted"/>
<keyword evidence="1" id="KW-0597">Phosphoprotein</keyword>
<dbReference type="STRING" id="1121449.SAMN02745704_01060"/>
<evidence type="ECO:0000259" key="2">
    <source>
        <dbReference type="PROSITE" id="PS50894"/>
    </source>
</evidence>
<evidence type="ECO:0000256" key="1">
    <source>
        <dbReference type="PROSITE-ProRule" id="PRU00110"/>
    </source>
</evidence>
<dbReference type="PROSITE" id="PS50894">
    <property type="entry name" value="HPT"/>
    <property type="match status" value="1"/>
</dbReference>
<keyword evidence="4" id="KW-1185">Reference proteome</keyword>
<feature type="domain" description="HPt" evidence="2">
    <location>
        <begin position="1"/>
        <end position="107"/>
    </location>
</feature>
<dbReference type="InterPro" id="IPR036641">
    <property type="entry name" value="HPT_dom_sf"/>
</dbReference>
<feature type="modified residue" description="Phosphohistidine" evidence="1">
    <location>
        <position position="50"/>
    </location>
</feature>
<dbReference type="InterPro" id="IPR008207">
    <property type="entry name" value="Sig_transdc_His_kin_Hpt_dom"/>
</dbReference>
<dbReference type="PANTHER" id="PTHR43395">
    <property type="entry name" value="SENSOR HISTIDINE KINASE CHEA"/>
    <property type="match status" value="1"/>
</dbReference>
<dbReference type="RefSeq" id="WP_234990626.1">
    <property type="nucleotide sequence ID" value="NZ_FUYC01000003.1"/>
</dbReference>
<gene>
    <name evidence="3" type="ORF">SAMN02745704_01060</name>
</gene>
<dbReference type="Gene3D" id="1.20.120.160">
    <property type="entry name" value="HPT domain"/>
    <property type="match status" value="1"/>
</dbReference>
<dbReference type="Pfam" id="PF01627">
    <property type="entry name" value="Hpt"/>
    <property type="match status" value="1"/>
</dbReference>
<evidence type="ECO:0000313" key="4">
    <source>
        <dbReference type="Proteomes" id="UP000190027"/>
    </source>
</evidence>
<dbReference type="GO" id="GO:0000160">
    <property type="term" value="P:phosphorelay signal transduction system"/>
    <property type="evidence" value="ECO:0007669"/>
    <property type="project" value="InterPro"/>
</dbReference>
<dbReference type="CDD" id="cd00088">
    <property type="entry name" value="HPT"/>
    <property type="match status" value="1"/>
</dbReference>
<protein>
    <submittedName>
        <fullName evidence="3">Hpt domain-containing protein</fullName>
    </submittedName>
</protein>
<reference evidence="3 4" key="1">
    <citation type="submission" date="2017-02" db="EMBL/GenBank/DDBJ databases">
        <authorList>
            <person name="Peterson S.W."/>
        </authorList>
    </citation>
    <scope>NUCLEOTIDE SEQUENCE [LARGE SCALE GENOMIC DNA]</scope>
    <source>
        <strain evidence="3 4">DSM 16080</strain>
    </source>
</reference>
<dbReference type="GO" id="GO:0004672">
    <property type="term" value="F:protein kinase activity"/>
    <property type="evidence" value="ECO:0007669"/>
    <property type="project" value="UniProtKB-ARBA"/>
</dbReference>